<evidence type="ECO:0000313" key="18">
    <source>
        <dbReference type="Proteomes" id="UP000468901"/>
    </source>
</evidence>
<evidence type="ECO:0000256" key="10">
    <source>
        <dbReference type="ARBA" id="ARBA00024849"/>
    </source>
</evidence>
<feature type="compositionally biased region" description="Basic and acidic residues" evidence="15">
    <location>
        <begin position="489"/>
        <end position="498"/>
    </location>
</feature>
<dbReference type="GO" id="GO:0015031">
    <property type="term" value="P:protein transport"/>
    <property type="evidence" value="ECO:0007669"/>
    <property type="project" value="UniProtKB-UniRule"/>
</dbReference>
<evidence type="ECO:0000256" key="5">
    <source>
        <dbReference type="ARBA" id="ARBA00022618"/>
    </source>
</evidence>
<dbReference type="InterPro" id="IPR036611">
    <property type="entry name" value="Trigger_fac_ribosome-bd_sf"/>
</dbReference>
<keyword evidence="12" id="KW-0963">Cytoplasm</keyword>
<evidence type="ECO:0000256" key="15">
    <source>
        <dbReference type="SAM" id="MobiDB-lite"/>
    </source>
</evidence>
<dbReference type="GO" id="GO:0043022">
    <property type="term" value="F:ribosome binding"/>
    <property type="evidence" value="ECO:0007669"/>
    <property type="project" value="TreeGrafter"/>
</dbReference>
<dbReference type="RefSeq" id="WP_152216723.1">
    <property type="nucleotide sequence ID" value="NZ_JBAQYD010000038.1"/>
</dbReference>
<dbReference type="GO" id="GO:0051301">
    <property type="term" value="P:cell division"/>
    <property type="evidence" value="ECO:0007669"/>
    <property type="project" value="UniProtKB-KW"/>
</dbReference>
<proteinExistence type="inferred from homology"/>
<dbReference type="InterPro" id="IPR027304">
    <property type="entry name" value="Trigger_fact/SurA_dom_sf"/>
</dbReference>
<dbReference type="SUPFAM" id="SSF54534">
    <property type="entry name" value="FKBP-like"/>
    <property type="match status" value="1"/>
</dbReference>
<reference evidence="17 18" key="1">
    <citation type="submission" date="2019-09" db="EMBL/GenBank/DDBJ databases">
        <title>Parvibaculum sedimenti sp. nov., isolated from sediment.</title>
        <authorList>
            <person name="Wang Y."/>
        </authorList>
    </citation>
    <scope>NUCLEOTIDE SEQUENCE [LARGE SCALE GENOMIC DNA]</scope>
    <source>
        <strain evidence="17 18">HXT-9</strain>
    </source>
</reference>
<dbReference type="PANTHER" id="PTHR30560">
    <property type="entry name" value="TRIGGER FACTOR CHAPERONE AND PEPTIDYL-PROLYL CIS/TRANS ISOMERASE"/>
    <property type="match status" value="1"/>
</dbReference>
<feature type="region of interest" description="Disordered" evidence="15">
    <location>
        <begin position="442"/>
        <end position="511"/>
    </location>
</feature>
<evidence type="ECO:0000256" key="6">
    <source>
        <dbReference type="ARBA" id="ARBA00023110"/>
    </source>
</evidence>
<comment type="domain">
    <text evidence="12">Consists of 3 domains; the N-terminus binds the ribosome, the middle domain has PPIase activity, while the C-terminus has intrinsic chaperone activity on its own.</text>
</comment>
<feature type="compositionally biased region" description="Basic residues" evidence="15">
    <location>
        <begin position="499"/>
        <end position="511"/>
    </location>
</feature>
<gene>
    <name evidence="12" type="primary">tig</name>
    <name evidence="17" type="ORF">F2P47_12570</name>
</gene>
<dbReference type="InterPro" id="IPR001179">
    <property type="entry name" value="PPIase_FKBP_dom"/>
</dbReference>
<evidence type="ECO:0000256" key="7">
    <source>
        <dbReference type="ARBA" id="ARBA00023186"/>
    </source>
</evidence>
<dbReference type="EMBL" id="WESC01000011">
    <property type="protein sequence ID" value="KAB7739267.1"/>
    <property type="molecule type" value="Genomic_DNA"/>
</dbReference>
<comment type="caution">
    <text evidence="17">The sequence shown here is derived from an EMBL/GenBank/DDBJ whole genome shotgun (WGS) entry which is preliminary data.</text>
</comment>
<evidence type="ECO:0000256" key="8">
    <source>
        <dbReference type="ARBA" id="ARBA00023235"/>
    </source>
</evidence>
<feature type="compositionally biased region" description="Basic and acidic residues" evidence="15">
    <location>
        <begin position="461"/>
        <end position="477"/>
    </location>
</feature>
<evidence type="ECO:0000256" key="2">
    <source>
        <dbReference type="ARBA" id="ARBA00005464"/>
    </source>
</evidence>
<keyword evidence="8 12" id="KW-0413">Isomerase</keyword>
<dbReference type="InterPro" id="IPR005215">
    <property type="entry name" value="Trig_fac"/>
</dbReference>
<comment type="function">
    <text evidence="10 12">Involved in protein export. Acts as a chaperone by maintaining the newly synthesized protein in an open conformation. Functions as a peptidyl-prolyl cis-trans isomerase.</text>
</comment>
<evidence type="ECO:0000256" key="1">
    <source>
        <dbReference type="ARBA" id="ARBA00000971"/>
    </source>
</evidence>
<dbReference type="InterPro" id="IPR037041">
    <property type="entry name" value="Trigger_fac_C_sf"/>
</dbReference>
<keyword evidence="5 12" id="KW-0132">Cell division</keyword>
<dbReference type="GO" id="GO:0051083">
    <property type="term" value="P:'de novo' cotranslational protein folding"/>
    <property type="evidence" value="ECO:0007669"/>
    <property type="project" value="TreeGrafter"/>
</dbReference>
<evidence type="ECO:0000256" key="14">
    <source>
        <dbReference type="RuleBase" id="RU003914"/>
    </source>
</evidence>
<dbReference type="InterPro" id="IPR008880">
    <property type="entry name" value="Trigger_fac_C"/>
</dbReference>
<dbReference type="GO" id="GO:0003755">
    <property type="term" value="F:peptidyl-prolyl cis-trans isomerase activity"/>
    <property type="evidence" value="ECO:0007669"/>
    <property type="project" value="UniProtKB-UniRule"/>
</dbReference>
<evidence type="ECO:0000256" key="11">
    <source>
        <dbReference type="ARBA" id="ARBA00029986"/>
    </source>
</evidence>
<dbReference type="InterPro" id="IPR046357">
    <property type="entry name" value="PPIase_dom_sf"/>
</dbReference>
<dbReference type="HAMAP" id="MF_00303">
    <property type="entry name" value="Trigger_factor_Tig"/>
    <property type="match status" value="1"/>
</dbReference>
<comment type="subcellular location">
    <subcellularLocation>
        <location evidence="12">Cytoplasm</location>
    </subcellularLocation>
    <text evidence="12">About half TF is bound to the ribosome near the polypeptide exit tunnel while the other half is free in the cytoplasm.</text>
</comment>
<dbReference type="GO" id="GO:0044183">
    <property type="term" value="F:protein folding chaperone"/>
    <property type="evidence" value="ECO:0007669"/>
    <property type="project" value="TreeGrafter"/>
</dbReference>
<evidence type="ECO:0000313" key="17">
    <source>
        <dbReference type="EMBL" id="KAB7739267.1"/>
    </source>
</evidence>
<keyword evidence="6 12" id="KW-0697">Rotamase</keyword>
<dbReference type="InterPro" id="IPR008881">
    <property type="entry name" value="Trigger_fac_ribosome-bd_bac"/>
</dbReference>
<protein>
    <recommendedName>
        <fullName evidence="4 12">Trigger factor</fullName>
        <shortName evidence="12">TF</shortName>
        <ecNumber evidence="3 12">5.2.1.8</ecNumber>
    </recommendedName>
    <alternativeName>
        <fullName evidence="11 12">PPIase</fullName>
    </alternativeName>
</protein>
<dbReference type="Gene3D" id="3.30.70.1050">
    <property type="entry name" value="Trigger factor ribosome-binding domain"/>
    <property type="match status" value="1"/>
</dbReference>
<dbReference type="Gene3D" id="1.10.3120.10">
    <property type="entry name" value="Trigger factor, C-terminal domain"/>
    <property type="match status" value="1"/>
</dbReference>
<dbReference type="Proteomes" id="UP000468901">
    <property type="component" value="Unassembled WGS sequence"/>
</dbReference>
<feature type="domain" description="PPIase FKBP-type" evidence="16">
    <location>
        <begin position="168"/>
        <end position="248"/>
    </location>
</feature>
<keyword evidence="9 12" id="KW-0131">Cell cycle</keyword>
<accession>A0A6N6VG73</accession>
<dbReference type="Pfam" id="PF00254">
    <property type="entry name" value="FKBP_C"/>
    <property type="match status" value="1"/>
</dbReference>
<evidence type="ECO:0000256" key="9">
    <source>
        <dbReference type="ARBA" id="ARBA00023306"/>
    </source>
</evidence>
<evidence type="ECO:0000256" key="4">
    <source>
        <dbReference type="ARBA" id="ARBA00016902"/>
    </source>
</evidence>
<evidence type="ECO:0000256" key="13">
    <source>
        <dbReference type="PROSITE-ProRule" id="PRU00277"/>
    </source>
</evidence>
<dbReference type="FunFam" id="3.10.50.40:FF:000001">
    <property type="entry name" value="Trigger factor"/>
    <property type="match status" value="1"/>
</dbReference>
<evidence type="ECO:0000259" key="16">
    <source>
        <dbReference type="PROSITE" id="PS50059"/>
    </source>
</evidence>
<dbReference type="PANTHER" id="PTHR30560:SF3">
    <property type="entry name" value="TRIGGER FACTOR-LIKE PROTEIN TIG, CHLOROPLASTIC"/>
    <property type="match status" value="1"/>
</dbReference>
<dbReference type="GO" id="GO:0043335">
    <property type="term" value="P:protein unfolding"/>
    <property type="evidence" value="ECO:0007669"/>
    <property type="project" value="TreeGrafter"/>
</dbReference>
<keyword evidence="7 12" id="KW-0143">Chaperone</keyword>
<organism evidence="17 18">
    <name type="scientific">Parvibaculum sedimenti</name>
    <dbReference type="NCBI Taxonomy" id="2608632"/>
    <lineage>
        <taxon>Bacteria</taxon>
        <taxon>Pseudomonadati</taxon>
        <taxon>Pseudomonadota</taxon>
        <taxon>Alphaproteobacteria</taxon>
        <taxon>Hyphomicrobiales</taxon>
        <taxon>Parvibaculaceae</taxon>
        <taxon>Parvibaculum</taxon>
    </lineage>
</organism>
<dbReference type="EC" id="5.2.1.8" evidence="3 12"/>
<dbReference type="GO" id="GO:0005737">
    <property type="term" value="C:cytoplasm"/>
    <property type="evidence" value="ECO:0007669"/>
    <property type="project" value="UniProtKB-SubCell"/>
</dbReference>
<evidence type="ECO:0000256" key="3">
    <source>
        <dbReference type="ARBA" id="ARBA00013194"/>
    </source>
</evidence>
<keyword evidence="18" id="KW-1185">Reference proteome</keyword>
<dbReference type="Gene3D" id="3.10.50.40">
    <property type="match status" value="1"/>
</dbReference>
<dbReference type="PROSITE" id="PS50059">
    <property type="entry name" value="FKBP_PPIASE"/>
    <property type="match status" value="1"/>
</dbReference>
<dbReference type="Pfam" id="PF05697">
    <property type="entry name" value="Trigger_N"/>
    <property type="match status" value="1"/>
</dbReference>
<dbReference type="Pfam" id="PF05698">
    <property type="entry name" value="Trigger_C"/>
    <property type="match status" value="1"/>
</dbReference>
<comment type="similarity">
    <text evidence="2 12 14">Belongs to the FKBP-type PPIase family. Tig subfamily.</text>
</comment>
<name>A0A6N6VG73_9HYPH</name>
<dbReference type="SUPFAM" id="SSF102735">
    <property type="entry name" value="Trigger factor ribosome-binding domain"/>
    <property type="match status" value="1"/>
</dbReference>
<dbReference type="NCBIfam" id="TIGR00115">
    <property type="entry name" value="tig"/>
    <property type="match status" value="1"/>
</dbReference>
<evidence type="ECO:0000256" key="12">
    <source>
        <dbReference type="HAMAP-Rule" id="MF_00303"/>
    </source>
</evidence>
<comment type="catalytic activity">
    <reaction evidence="1 12 13">
        <text>[protein]-peptidylproline (omega=180) = [protein]-peptidylproline (omega=0)</text>
        <dbReference type="Rhea" id="RHEA:16237"/>
        <dbReference type="Rhea" id="RHEA-COMP:10747"/>
        <dbReference type="Rhea" id="RHEA-COMP:10748"/>
        <dbReference type="ChEBI" id="CHEBI:83833"/>
        <dbReference type="ChEBI" id="CHEBI:83834"/>
        <dbReference type="EC" id="5.2.1.8"/>
    </reaction>
</comment>
<dbReference type="SUPFAM" id="SSF109998">
    <property type="entry name" value="Triger factor/SurA peptide-binding domain-like"/>
    <property type="match status" value="1"/>
</dbReference>
<sequence>MQVTVTSADGLKRELSVQVPASDLEARVNAKLDEMKNSVRLKGFRPGKVPVAHLRKTFGKQVMSEVIQEAVGTTSQQALDEQALRPAQQPEINLEGEIAPVVEGKADLTYKMTFEIIPPFEMTDFAKLEVERPVAEVAEGDVEEALQRLAENQKNYEPKAEGAAAEEGDLLTIDFIGRIDGVAFEGGTAADAKLEIGSGRFIPGFEDQLKGAKAGDKLEVKVTFPADYGAENLAGKDAVFEVTVKEVQCPAEAKVDDEFAKRFGFDALDKLRDAMREQIKSDFTRMSRMHLKRALLDALDAAHSFELPPSMVEQEFTQIWSQFEHELQHQGKTAADLEEPEEKIRDEYRKIAERRVRLGLVLAEVGEKNKISVTEQELSQSLAERARQFPGQERQVYEFYQRNPQAIAELRAPIFEEKVIDFITELAKITDKTVSRDELFADPDADEHDHDHDHGHHHHDHDHDHDHGHDHNHDHGEATPAKKKAAAKPKAEGEEKKPAAKKAAPKKKKED</sequence>
<dbReference type="AlphaFoldDB" id="A0A6N6VG73"/>